<dbReference type="PANTHER" id="PTHR10285">
    <property type="entry name" value="URIDINE KINASE"/>
    <property type="match status" value="1"/>
</dbReference>
<dbReference type="AlphaFoldDB" id="A0A6B2LI16"/>
<dbReference type="Gene3D" id="3.40.50.300">
    <property type="entry name" value="P-loop containing nucleotide triphosphate hydrolases"/>
    <property type="match status" value="1"/>
</dbReference>
<dbReference type="EMBL" id="GIBP01007359">
    <property type="protein sequence ID" value="NDV36328.1"/>
    <property type="molecule type" value="Transcribed_RNA"/>
</dbReference>
<evidence type="ECO:0000256" key="2">
    <source>
        <dbReference type="ARBA" id="ARBA00012137"/>
    </source>
</evidence>
<keyword evidence="5" id="KW-0418">Kinase</keyword>
<dbReference type="Pfam" id="PF00485">
    <property type="entry name" value="PRK"/>
    <property type="match status" value="1"/>
</dbReference>
<dbReference type="CDD" id="cd02023">
    <property type="entry name" value="UMPK"/>
    <property type="match status" value="1"/>
</dbReference>
<dbReference type="InterPro" id="IPR027417">
    <property type="entry name" value="P-loop_NTPase"/>
</dbReference>
<evidence type="ECO:0000256" key="1">
    <source>
        <dbReference type="ARBA" id="ARBA00004690"/>
    </source>
</evidence>
<dbReference type="GO" id="GO:0044206">
    <property type="term" value="P:UMP salvage"/>
    <property type="evidence" value="ECO:0007669"/>
    <property type="project" value="UniProtKB-UniPathway"/>
</dbReference>
<evidence type="ECO:0000313" key="7">
    <source>
        <dbReference type="EMBL" id="NDV36328.1"/>
    </source>
</evidence>
<dbReference type="UniPathway" id="UPA00574">
    <property type="reaction ID" value="UER00637"/>
</dbReference>
<dbReference type="GO" id="GO:0004849">
    <property type="term" value="F:uridine kinase activity"/>
    <property type="evidence" value="ECO:0007669"/>
    <property type="project" value="UniProtKB-EC"/>
</dbReference>
<keyword evidence="3" id="KW-0808">Transferase</keyword>
<evidence type="ECO:0000256" key="3">
    <source>
        <dbReference type="ARBA" id="ARBA00022679"/>
    </source>
</evidence>
<name>A0A6B2LI16_9EUKA</name>
<reference evidence="7" key="1">
    <citation type="journal article" date="2020" name="J. Eukaryot. Microbiol.">
        <title>De novo Sequencing, Assembly and Annotation of the Transcriptome for the Free-Living Testate Amoeba Arcella intermedia.</title>
        <authorList>
            <person name="Ribeiro G.M."/>
            <person name="Porfirio-Sousa A.L."/>
            <person name="Maurer-Alcala X.X."/>
            <person name="Katz L.A."/>
            <person name="Lahr D.J.G."/>
        </authorList>
    </citation>
    <scope>NUCLEOTIDE SEQUENCE</scope>
</reference>
<organism evidence="7">
    <name type="scientific">Arcella intermedia</name>
    <dbReference type="NCBI Taxonomy" id="1963864"/>
    <lineage>
        <taxon>Eukaryota</taxon>
        <taxon>Amoebozoa</taxon>
        <taxon>Tubulinea</taxon>
        <taxon>Elardia</taxon>
        <taxon>Arcellinida</taxon>
        <taxon>Sphaerothecina</taxon>
        <taxon>Arcellidae</taxon>
        <taxon>Arcella</taxon>
    </lineage>
</organism>
<sequence length="144" mass="16676">MEALYRGKTVSIPTYDFTTHSRLPQVSHTIHGSISDIVIVEGILLFHPKEVVDLLDMKLFVDTDADTRLARRVRRDIADRGRSLESILKQYEKFVKPSFDEFILPTKKYADVIIPRGSSNTVAIDIMVQHIKQKILEKQTKRYY</sequence>
<dbReference type="InterPro" id="IPR006083">
    <property type="entry name" value="PRK/URK"/>
</dbReference>
<protein>
    <recommendedName>
        <fullName evidence="2">uridine/cytidine kinase</fullName>
        <ecNumber evidence="2">2.7.1.48</ecNumber>
    </recommendedName>
</protein>
<proteinExistence type="predicted"/>
<comment type="pathway">
    <text evidence="1">Pyrimidine metabolism; UMP biosynthesis via salvage pathway; UMP from uridine: step 1/1.</text>
</comment>
<accession>A0A6B2LI16</accession>
<evidence type="ECO:0000259" key="6">
    <source>
        <dbReference type="Pfam" id="PF00485"/>
    </source>
</evidence>
<dbReference type="PRINTS" id="PR00988">
    <property type="entry name" value="URIDINKINASE"/>
</dbReference>
<keyword evidence="4" id="KW-0547">Nucleotide-binding</keyword>
<dbReference type="GO" id="GO:0005524">
    <property type="term" value="F:ATP binding"/>
    <property type="evidence" value="ECO:0007669"/>
    <property type="project" value="InterPro"/>
</dbReference>
<dbReference type="SUPFAM" id="SSF52540">
    <property type="entry name" value="P-loop containing nucleoside triphosphate hydrolases"/>
    <property type="match status" value="1"/>
</dbReference>
<feature type="domain" description="Phosphoribulokinase/uridine kinase" evidence="6">
    <location>
        <begin position="3"/>
        <end position="122"/>
    </location>
</feature>
<dbReference type="InterPro" id="IPR000764">
    <property type="entry name" value="Uridine_kinase-like"/>
</dbReference>
<dbReference type="EC" id="2.7.1.48" evidence="2"/>
<evidence type="ECO:0000256" key="5">
    <source>
        <dbReference type="ARBA" id="ARBA00022777"/>
    </source>
</evidence>
<evidence type="ECO:0000256" key="4">
    <source>
        <dbReference type="ARBA" id="ARBA00022741"/>
    </source>
</evidence>